<evidence type="ECO:0000313" key="2">
    <source>
        <dbReference type="Proteomes" id="UP000275846"/>
    </source>
</evidence>
<dbReference type="Proteomes" id="UP000275846">
    <property type="component" value="Unassembled WGS sequence"/>
</dbReference>
<evidence type="ECO:0000313" key="3">
    <source>
        <dbReference type="WBParaSite" id="SSLN_0001616701-mRNA-1"/>
    </source>
</evidence>
<dbReference type="EMBL" id="UYSU01040090">
    <property type="protein sequence ID" value="VDM01962.1"/>
    <property type="molecule type" value="Genomic_DNA"/>
</dbReference>
<protein>
    <submittedName>
        <fullName evidence="1 3">Uncharacterized protein</fullName>
    </submittedName>
</protein>
<name>A0A183TGH8_SCHSO</name>
<dbReference type="AlphaFoldDB" id="A0A183TGH8"/>
<dbReference type="WBParaSite" id="SSLN_0001616701-mRNA-1">
    <property type="protein sequence ID" value="SSLN_0001616701-mRNA-1"/>
    <property type="gene ID" value="SSLN_0001616701"/>
</dbReference>
<organism evidence="3">
    <name type="scientific">Schistocephalus solidus</name>
    <name type="common">Tapeworm</name>
    <dbReference type="NCBI Taxonomy" id="70667"/>
    <lineage>
        <taxon>Eukaryota</taxon>
        <taxon>Metazoa</taxon>
        <taxon>Spiralia</taxon>
        <taxon>Lophotrochozoa</taxon>
        <taxon>Platyhelminthes</taxon>
        <taxon>Cestoda</taxon>
        <taxon>Eucestoda</taxon>
        <taxon>Diphyllobothriidea</taxon>
        <taxon>Diphyllobothriidae</taxon>
        <taxon>Schistocephalus</taxon>
    </lineage>
</organism>
<sequence>MIALLSENQVTNPSPFTILFLRLAIFADVEHEGVTWGHATTNANLADPNYLQIIILLNLEIVSNAEQCNALAAPLTGPAAVSIEVT</sequence>
<proteinExistence type="predicted"/>
<evidence type="ECO:0000313" key="1">
    <source>
        <dbReference type="EMBL" id="VDM01962.1"/>
    </source>
</evidence>
<reference evidence="3" key="1">
    <citation type="submission" date="2016-06" db="UniProtKB">
        <authorList>
            <consortium name="WormBaseParasite"/>
        </authorList>
    </citation>
    <scope>IDENTIFICATION</scope>
</reference>
<keyword evidence="2" id="KW-1185">Reference proteome</keyword>
<gene>
    <name evidence="1" type="ORF">SSLN_LOCUS15576</name>
</gene>
<accession>A0A183TGH8</accession>
<reference evidence="1 2" key="2">
    <citation type="submission" date="2018-11" db="EMBL/GenBank/DDBJ databases">
        <authorList>
            <consortium name="Pathogen Informatics"/>
        </authorList>
    </citation>
    <scope>NUCLEOTIDE SEQUENCE [LARGE SCALE GENOMIC DNA]</scope>
    <source>
        <strain evidence="1 2">NST_G2</strain>
    </source>
</reference>